<gene>
    <name evidence="8" type="ORF">DC3_00890</name>
</gene>
<feature type="modified residue" description="N6-(pyridoxal phosphate)lysine" evidence="6">
    <location>
        <position position="296"/>
    </location>
</feature>
<dbReference type="GO" id="GO:0006520">
    <property type="term" value="P:amino acid metabolic process"/>
    <property type="evidence" value="ECO:0007669"/>
    <property type="project" value="InterPro"/>
</dbReference>
<name>A0A511MV40_DEIC1</name>
<organism evidence="8 9">
    <name type="scientific">Deinococcus cellulosilyticus (strain DSM 18568 / NBRC 106333 / KACC 11606 / 5516J-15)</name>
    <dbReference type="NCBI Taxonomy" id="1223518"/>
    <lineage>
        <taxon>Bacteria</taxon>
        <taxon>Thermotogati</taxon>
        <taxon>Deinococcota</taxon>
        <taxon>Deinococci</taxon>
        <taxon>Deinococcales</taxon>
        <taxon>Deinococcaceae</taxon>
        <taxon>Deinococcus</taxon>
    </lineage>
</organism>
<protein>
    <submittedName>
        <fullName evidence="8">Amino acid decarboxylase</fullName>
    </submittedName>
</protein>
<sequence>MTVTSRTPLQSDLEQLPHLLQLALQESQDFLQALPEQAAHPGLSIPTPEPLSETGLGAEAALSRFIQRYRHTLSGSAGARYLGFVVGGSTPAALMGDWLVGAYDQNLSNETTGATAVEREALGWLRTLFGLSDAHKGSFVSGATMSNFVGLAIGRQWVAHQKGINAALEGLQGLNVQILSGAAHSSVFKAASMLGIGRKQIRQVALLPDREAVDISALETALQQMKGEPCIVVANSGTVNTVDFDDLNLIVALKERYNFFLHVDAAFGGFAACSPRHQHLVDGLNDADSITIDAHKWLNVPYDSAMQFTRHQFLQAEVFQNAGAAYLGTVTENPDFNHLTPENSRRFRALPAWMTLAAYGKQGYQEIIERNVESARNLGEKLGKTTPFELLAPVRLNVVCFTLKNASSMQDIQAFLHLLHQTGEVFMTPTVYQGRAAIRAAFSNWRTQDEDVERVFQALVQTAEKQNH</sequence>
<accession>A0A511MV40</accession>
<comment type="caution">
    <text evidence="8">The sequence shown here is derived from an EMBL/GenBank/DDBJ whole genome shotgun (WGS) entry which is preliminary data.</text>
</comment>
<evidence type="ECO:0000256" key="4">
    <source>
        <dbReference type="ARBA" id="ARBA00022898"/>
    </source>
</evidence>
<dbReference type="PANTHER" id="PTHR11999:SF70">
    <property type="entry name" value="MIP05841P"/>
    <property type="match status" value="1"/>
</dbReference>
<dbReference type="SUPFAM" id="SSF53383">
    <property type="entry name" value="PLP-dependent transferases"/>
    <property type="match status" value="1"/>
</dbReference>
<proteinExistence type="inferred from homology"/>
<evidence type="ECO:0000256" key="6">
    <source>
        <dbReference type="PIRSR" id="PIRSR602129-50"/>
    </source>
</evidence>
<keyword evidence="3" id="KW-0210">Decarboxylase</keyword>
<evidence type="ECO:0000256" key="7">
    <source>
        <dbReference type="RuleBase" id="RU000382"/>
    </source>
</evidence>
<keyword evidence="9" id="KW-1185">Reference proteome</keyword>
<dbReference type="EMBL" id="BJXB01000001">
    <property type="protein sequence ID" value="GEM44454.1"/>
    <property type="molecule type" value="Genomic_DNA"/>
</dbReference>
<dbReference type="GO" id="GO:0030170">
    <property type="term" value="F:pyridoxal phosphate binding"/>
    <property type="evidence" value="ECO:0007669"/>
    <property type="project" value="InterPro"/>
</dbReference>
<evidence type="ECO:0000313" key="8">
    <source>
        <dbReference type="EMBL" id="GEM44454.1"/>
    </source>
</evidence>
<dbReference type="RefSeq" id="WP_146881614.1">
    <property type="nucleotide sequence ID" value="NZ_BJXB01000001.1"/>
</dbReference>
<reference evidence="8 9" key="1">
    <citation type="submission" date="2019-07" db="EMBL/GenBank/DDBJ databases">
        <title>Whole genome shotgun sequence of Deinococcus cellulosilyticus NBRC 106333.</title>
        <authorList>
            <person name="Hosoyama A."/>
            <person name="Uohara A."/>
            <person name="Ohji S."/>
            <person name="Ichikawa N."/>
        </authorList>
    </citation>
    <scope>NUCLEOTIDE SEQUENCE [LARGE SCALE GENOMIC DNA]</scope>
    <source>
        <strain evidence="8 9">NBRC 106333</strain>
    </source>
</reference>
<dbReference type="Proteomes" id="UP000321306">
    <property type="component" value="Unassembled WGS sequence"/>
</dbReference>
<dbReference type="Gene3D" id="3.40.640.10">
    <property type="entry name" value="Type I PLP-dependent aspartate aminotransferase-like (Major domain)"/>
    <property type="match status" value="1"/>
</dbReference>
<evidence type="ECO:0000313" key="9">
    <source>
        <dbReference type="Proteomes" id="UP000321306"/>
    </source>
</evidence>
<keyword evidence="5 7" id="KW-0456">Lyase</keyword>
<evidence type="ECO:0000256" key="5">
    <source>
        <dbReference type="ARBA" id="ARBA00023239"/>
    </source>
</evidence>
<comment type="cofactor">
    <cofactor evidence="1 6 7">
        <name>pyridoxal 5'-phosphate</name>
        <dbReference type="ChEBI" id="CHEBI:597326"/>
    </cofactor>
</comment>
<dbReference type="InterPro" id="IPR002129">
    <property type="entry name" value="PyrdxlP-dep_de-COase"/>
</dbReference>
<dbReference type="OrthoDB" id="9803665at2"/>
<evidence type="ECO:0000256" key="1">
    <source>
        <dbReference type="ARBA" id="ARBA00001933"/>
    </source>
</evidence>
<comment type="similarity">
    <text evidence="2 7">Belongs to the group II decarboxylase family.</text>
</comment>
<keyword evidence="4 6" id="KW-0663">Pyridoxal phosphate</keyword>
<dbReference type="InterPro" id="IPR015422">
    <property type="entry name" value="PyrdxlP-dep_Trfase_small"/>
</dbReference>
<dbReference type="InterPro" id="IPR010977">
    <property type="entry name" value="Aromatic_deC"/>
</dbReference>
<dbReference type="PANTHER" id="PTHR11999">
    <property type="entry name" value="GROUP II PYRIDOXAL-5-PHOSPHATE DECARBOXYLASE"/>
    <property type="match status" value="1"/>
</dbReference>
<evidence type="ECO:0000256" key="2">
    <source>
        <dbReference type="ARBA" id="ARBA00009533"/>
    </source>
</evidence>
<dbReference type="Gene3D" id="3.90.1150.10">
    <property type="entry name" value="Aspartate Aminotransferase, domain 1"/>
    <property type="match status" value="1"/>
</dbReference>
<dbReference type="PRINTS" id="PR00800">
    <property type="entry name" value="YHDCRBOXLASE"/>
</dbReference>
<evidence type="ECO:0000256" key="3">
    <source>
        <dbReference type="ARBA" id="ARBA00022793"/>
    </source>
</evidence>
<dbReference type="GO" id="GO:0019752">
    <property type="term" value="P:carboxylic acid metabolic process"/>
    <property type="evidence" value="ECO:0007669"/>
    <property type="project" value="InterPro"/>
</dbReference>
<dbReference type="GO" id="GO:0016831">
    <property type="term" value="F:carboxy-lyase activity"/>
    <property type="evidence" value="ECO:0007669"/>
    <property type="project" value="UniProtKB-KW"/>
</dbReference>
<dbReference type="Pfam" id="PF00282">
    <property type="entry name" value="Pyridoxal_deC"/>
    <property type="match status" value="1"/>
</dbReference>
<dbReference type="InterPro" id="IPR015424">
    <property type="entry name" value="PyrdxlP-dep_Trfase"/>
</dbReference>
<dbReference type="InterPro" id="IPR015421">
    <property type="entry name" value="PyrdxlP-dep_Trfase_major"/>
</dbReference>
<dbReference type="AlphaFoldDB" id="A0A511MV40"/>